<keyword evidence="4" id="KW-0969">Cilium</keyword>
<name>A0A841PQ31_9BACL</name>
<reference evidence="4 5" key="1">
    <citation type="submission" date="2020-08" db="EMBL/GenBank/DDBJ databases">
        <title>Genomic Encyclopedia of Type Strains, Phase IV (KMG-IV): sequencing the most valuable type-strain genomes for metagenomic binning, comparative biology and taxonomic classification.</title>
        <authorList>
            <person name="Goeker M."/>
        </authorList>
    </citation>
    <scope>NUCLEOTIDE SEQUENCE [LARGE SCALE GENOMIC DNA]</scope>
    <source>
        <strain evidence="4 5">DSM 21769</strain>
    </source>
</reference>
<dbReference type="Gene3D" id="1.25.60.10">
    <property type="entry name" value="MgtE N-terminal domain-like"/>
    <property type="match status" value="1"/>
</dbReference>
<dbReference type="InterPro" id="IPR006668">
    <property type="entry name" value="Mg_transptr_MgtE_intracell_dom"/>
</dbReference>
<protein>
    <submittedName>
        <fullName evidence="4">Flagellar motility protein MotE (MotC chaperone)</fullName>
    </submittedName>
</protein>
<dbReference type="InterPro" id="IPR038076">
    <property type="entry name" value="MgtE_N_sf"/>
</dbReference>
<organism evidence="4 5">
    <name type="scientific">Geomicrobium halophilum</name>
    <dbReference type="NCBI Taxonomy" id="549000"/>
    <lineage>
        <taxon>Bacteria</taxon>
        <taxon>Bacillati</taxon>
        <taxon>Bacillota</taxon>
        <taxon>Bacilli</taxon>
        <taxon>Bacillales</taxon>
        <taxon>Geomicrobium</taxon>
    </lineage>
</organism>
<evidence type="ECO:0000256" key="2">
    <source>
        <dbReference type="SAM" id="Phobius"/>
    </source>
</evidence>
<keyword evidence="5" id="KW-1185">Reference proteome</keyword>
<feature type="transmembrane region" description="Helical" evidence="2">
    <location>
        <begin position="15"/>
        <end position="40"/>
    </location>
</feature>
<dbReference type="Pfam" id="PF03448">
    <property type="entry name" value="MgtE_N"/>
    <property type="match status" value="1"/>
</dbReference>
<accession>A0A841PQ31</accession>
<keyword evidence="2" id="KW-0472">Membrane</keyword>
<feature type="coiled-coil region" evidence="1">
    <location>
        <begin position="73"/>
        <end position="114"/>
    </location>
</feature>
<comment type="caution">
    <text evidence="4">The sequence shown here is derived from an EMBL/GenBank/DDBJ whole genome shotgun (WGS) entry which is preliminary data.</text>
</comment>
<dbReference type="AlphaFoldDB" id="A0A841PQ31"/>
<keyword evidence="2" id="KW-0812">Transmembrane</keyword>
<evidence type="ECO:0000256" key="1">
    <source>
        <dbReference type="SAM" id="Coils"/>
    </source>
</evidence>
<proteinExistence type="predicted"/>
<dbReference type="EMBL" id="JACHHJ010000001">
    <property type="protein sequence ID" value="MBB6449296.1"/>
    <property type="molecule type" value="Genomic_DNA"/>
</dbReference>
<gene>
    <name evidence="4" type="ORF">HNR44_001245</name>
</gene>
<evidence type="ECO:0000313" key="5">
    <source>
        <dbReference type="Proteomes" id="UP000568839"/>
    </source>
</evidence>
<evidence type="ECO:0000313" key="4">
    <source>
        <dbReference type="EMBL" id="MBB6449296.1"/>
    </source>
</evidence>
<dbReference type="RefSeq" id="WP_184403192.1">
    <property type="nucleotide sequence ID" value="NZ_JACHHJ010000001.1"/>
</dbReference>
<evidence type="ECO:0000259" key="3">
    <source>
        <dbReference type="Pfam" id="PF03448"/>
    </source>
</evidence>
<sequence length="186" mass="21142">MAKNKNDNPHWFQKLLFLIVIPGTLIIVLVGVVLTIFGVVNPIDQIKSTVSSIPVVSDWVHEDEKEEESEPRLAEKDEQIAHLEYELQQAESTIEDLQIELAQYEELEALSNENQDAGDIDTQEELSRIANVYENMNPRRAAEIMGELPNEEILMHMSEMNDDSRSDILQNMDPNRAAEITTLLAN</sequence>
<dbReference type="SUPFAM" id="SSF158791">
    <property type="entry name" value="MgtE N-terminal domain-like"/>
    <property type="match status" value="1"/>
</dbReference>
<keyword evidence="4" id="KW-0966">Cell projection</keyword>
<feature type="domain" description="Magnesium transporter MgtE intracellular" evidence="3">
    <location>
        <begin position="127"/>
        <end position="184"/>
    </location>
</feature>
<keyword evidence="2" id="KW-1133">Transmembrane helix</keyword>
<dbReference type="Proteomes" id="UP000568839">
    <property type="component" value="Unassembled WGS sequence"/>
</dbReference>
<keyword evidence="1" id="KW-0175">Coiled coil</keyword>
<keyword evidence="4" id="KW-0282">Flagellum</keyword>